<comment type="caution">
    <text evidence="2">Lacks conserved residue(s) required for the propagation of feature annotation.</text>
</comment>
<dbReference type="SUPFAM" id="SSF50494">
    <property type="entry name" value="Trypsin-like serine proteases"/>
    <property type="match status" value="1"/>
</dbReference>
<dbReference type="CDD" id="cd00112">
    <property type="entry name" value="LDLa"/>
    <property type="match status" value="1"/>
</dbReference>
<dbReference type="InterPro" id="IPR001314">
    <property type="entry name" value="Peptidase_S1A"/>
</dbReference>
<dbReference type="SMART" id="SM00042">
    <property type="entry name" value="CUB"/>
    <property type="match status" value="1"/>
</dbReference>
<feature type="domain" description="CUB" evidence="4">
    <location>
        <begin position="24"/>
        <end position="144"/>
    </location>
</feature>
<feature type="disulfide bond" evidence="2">
    <location>
        <begin position="173"/>
        <end position="188"/>
    </location>
</feature>
<evidence type="ECO:0000313" key="7">
    <source>
        <dbReference type="RefSeq" id="XP_006817821.1"/>
    </source>
</evidence>
<dbReference type="PROSITE" id="PS00134">
    <property type="entry name" value="TRYPSIN_HIS"/>
    <property type="match status" value="1"/>
</dbReference>
<keyword evidence="3" id="KW-0732">Signal</keyword>
<dbReference type="InterPro" id="IPR001254">
    <property type="entry name" value="Trypsin_dom"/>
</dbReference>
<dbReference type="Proteomes" id="UP000694865">
    <property type="component" value="Unplaced"/>
</dbReference>
<evidence type="ECO:0000259" key="5">
    <source>
        <dbReference type="PROSITE" id="PS50240"/>
    </source>
</evidence>
<dbReference type="SUPFAM" id="SSF57424">
    <property type="entry name" value="LDL receptor-like module"/>
    <property type="match status" value="1"/>
</dbReference>
<keyword evidence="6" id="KW-1185">Reference proteome</keyword>
<organism evidence="6 7">
    <name type="scientific">Saccoglossus kowalevskii</name>
    <name type="common">Acorn worm</name>
    <dbReference type="NCBI Taxonomy" id="10224"/>
    <lineage>
        <taxon>Eukaryota</taxon>
        <taxon>Metazoa</taxon>
        <taxon>Hemichordata</taxon>
        <taxon>Enteropneusta</taxon>
        <taxon>Harrimaniidae</taxon>
        <taxon>Saccoglossus</taxon>
    </lineage>
</organism>
<dbReference type="InterPro" id="IPR000859">
    <property type="entry name" value="CUB_dom"/>
</dbReference>
<dbReference type="Pfam" id="PF00057">
    <property type="entry name" value="Ldl_recept_a"/>
    <property type="match status" value="1"/>
</dbReference>
<dbReference type="CDD" id="cd00041">
    <property type="entry name" value="CUB"/>
    <property type="match status" value="1"/>
</dbReference>
<dbReference type="PROSITE" id="PS50068">
    <property type="entry name" value="LDLRA_2"/>
    <property type="match status" value="1"/>
</dbReference>
<evidence type="ECO:0000256" key="3">
    <source>
        <dbReference type="SAM" id="SignalP"/>
    </source>
</evidence>
<dbReference type="Pfam" id="PF00089">
    <property type="entry name" value="Trypsin"/>
    <property type="match status" value="1"/>
</dbReference>
<accession>A0ABM0MCT0</accession>
<feature type="signal peptide" evidence="3">
    <location>
        <begin position="1"/>
        <end position="17"/>
    </location>
</feature>
<dbReference type="InterPro" id="IPR018114">
    <property type="entry name" value="TRYPSIN_HIS"/>
</dbReference>
<dbReference type="Pfam" id="PF00431">
    <property type="entry name" value="CUB"/>
    <property type="match status" value="1"/>
</dbReference>
<dbReference type="SMART" id="SM00192">
    <property type="entry name" value="LDLa"/>
    <property type="match status" value="1"/>
</dbReference>
<feature type="chain" id="PRO_5045040697" evidence="3">
    <location>
        <begin position="18"/>
        <end position="458"/>
    </location>
</feature>
<dbReference type="SMART" id="SM00020">
    <property type="entry name" value="Tryp_SPc"/>
    <property type="match status" value="1"/>
</dbReference>
<dbReference type="InterPro" id="IPR002172">
    <property type="entry name" value="LDrepeatLR_classA_rpt"/>
</dbReference>
<evidence type="ECO:0000259" key="4">
    <source>
        <dbReference type="PROSITE" id="PS01180"/>
    </source>
</evidence>
<feature type="domain" description="Peptidase S1" evidence="5">
    <location>
        <begin position="215"/>
        <end position="456"/>
    </location>
</feature>
<dbReference type="SUPFAM" id="SSF49854">
    <property type="entry name" value="Spermadhesin, CUB domain"/>
    <property type="match status" value="1"/>
</dbReference>
<dbReference type="PROSITE" id="PS01180">
    <property type="entry name" value="CUB"/>
    <property type="match status" value="1"/>
</dbReference>
<evidence type="ECO:0000256" key="2">
    <source>
        <dbReference type="PROSITE-ProRule" id="PRU00124"/>
    </source>
</evidence>
<evidence type="ECO:0000256" key="1">
    <source>
        <dbReference type="ARBA" id="ARBA00023157"/>
    </source>
</evidence>
<proteinExistence type="predicted"/>
<dbReference type="PROSITE" id="PS50240">
    <property type="entry name" value="TRYPSIN_DOM"/>
    <property type="match status" value="1"/>
</dbReference>
<protein>
    <submittedName>
        <fullName evidence="7">Transmembrane protease serine 6-like</fullName>
    </submittedName>
</protein>
<gene>
    <name evidence="7" type="primary">LOC102807270</name>
</gene>
<dbReference type="Gene3D" id="2.60.120.290">
    <property type="entry name" value="Spermadhesin, CUB domain"/>
    <property type="match status" value="1"/>
</dbReference>
<dbReference type="PANTHER" id="PTHR24252:SF7">
    <property type="entry name" value="HYALIN"/>
    <property type="match status" value="1"/>
</dbReference>
<dbReference type="PROSITE" id="PS01209">
    <property type="entry name" value="LDLRA_1"/>
    <property type="match status" value="1"/>
</dbReference>
<dbReference type="InterPro" id="IPR023415">
    <property type="entry name" value="LDLR_class-A_CS"/>
</dbReference>
<dbReference type="InterPro" id="IPR035914">
    <property type="entry name" value="Sperma_CUB_dom_sf"/>
</dbReference>
<keyword evidence="1 2" id="KW-1015">Disulfide bond</keyword>
<dbReference type="InterPro" id="IPR043504">
    <property type="entry name" value="Peptidase_S1_PA_chymotrypsin"/>
</dbReference>
<evidence type="ECO:0000313" key="6">
    <source>
        <dbReference type="Proteomes" id="UP000694865"/>
    </source>
</evidence>
<sequence length="458" mass="50877">MHSLWVVFVSLWALSLAQQRDSGCGNDHFQYGFSGSFTSMNFDPEANVKYDPNAMCDWVLETSEAQGQVIELFFNYFDLEGSLQCSYDMVVVYDGGDDSFPILREICGHSIPNPTIGTGYVMYVIFSTDSSVQYTGFSAYWETRDQPIECELQVEYRCGNDVNGFCIPFAQRCDGAQDCPMGDDELNCPSNTANCGIQDIEPVLTLPEGEVGADIVGGVQAEPGSWPWQVAIQRNRIHICGGSIIKSRWILTAGHCVNLDQDHPEMFDVITANHIYTQPDPYEQTWDIEEIFVHPEFEMFKDEYNFALLRLRGAILYVNDWVQDICLPAEGTQYPNGTEAWVTGWGSTVASSPSIDEVGAVVLMQAPVNIYDDNWCNAPGRYNGDVTESLMCAGAIEGRDACVDDDGGPLVWYDGSRWYQAGVIGVRNEHSCAVPVLPGLYGRVDAVEPWIESVMLAN</sequence>
<dbReference type="RefSeq" id="XP_006817821.1">
    <property type="nucleotide sequence ID" value="XM_006817758.1"/>
</dbReference>
<dbReference type="InterPro" id="IPR009003">
    <property type="entry name" value="Peptidase_S1_PA"/>
</dbReference>
<dbReference type="InterPro" id="IPR036055">
    <property type="entry name" value="LDL_receptor-like_sf"/>
</dbReference>
<dbReference type="Gene3D" id="4.10.400.10">
    <property type="entry name" value="Low-density Lipoprotein Receptor"/>
    <property type="match status" value="1"/>
</dbReference>
<dbReference type="GeneID" id="102807270"/>
<dbReference type="PANTHER" id="PTHR24252">
    <property type="entry name" value="ACROSIN-RELATED"/>
    <property type="match status" value="1"/>
</dbReference>
<dbReference type="PRINTS" id="PR00722">
    <property type="entry name" value="CHYMOTRYPSIN"/>
</dbReference>
<dbReference type="CDD" id="cd00190">
    <property type="entry name" value="Tryp_SPc"/>
    <property type="match status" value="1"/>
</dbReference>
<name>A0ABM0MCT0_SACKO</name>
<reference evidence="7" key="1">
    <citation type="submission" date="2025-08" db="UniProtKB">
        <authorList>
            <consortium name="RefSeq"/>
        </authorList>
    </citation>
    <scope>IDENTIFICATION</scope>
    <source>
        <tissue evidence="7">Testes</tissue>
    </source>
</reference>
<dbReference type="Gene3D" id="2.40.10.10">
    <property type="entry name" value="Trypsin-like serine proteases"/>
    <property type="match status" value="1"/>
</dbReference>